<dbReference type="PANTHER" id="PTHR42852">
    <property type="entry name" value="THIOL:DISULFIDE INTERCHANGE PROTEIN DSBE"/>
    <property type="match status" value="1"/>
</dbReference>
<dbReference type="InterPro" id="IPR013766">
    <property type="entry name" value="Thioredoxin_domain"/>
</dbReference>
<dbReference type="GO" id="GO:0017004">
    <property type="term" value="P:cytochrome complex assembly"/>
    <property type="evidence" value="ECO:0007669"/>
    <property type="project" value="UniProtKB-KW"/>
</dbReference>
<keyword evidence="3" id="KW-0732">Signal</keyword>
<dbReference type="Pfam" id="PF08534">
    <property type="entry name" value="Redoxin"/>
    <property type="match status" value="1"/>
</dbReference>
<organism evidence="5 6">
    <name type="scientific">Bacillus halotolerans</name>
    <dbReference type="NCBI Taxonomy" id="260554"/>
    <lineage>
        <taxon>Bacteria</taxon>
        <taxon>Bacillati</taxon>
        <taxon>Bacillota</taxon>
        <taxon>Bacilli</taxon>
        <taxon>Bacillales</taxon>
        <taxon>Bacillaceae</taxon>
        <taxon>Bacillus</taxon>
    </lineage>
</organism>
<keyword evidence="2" id="KW-0201">Cytochrome c-type biogenesis</keyword>
<comment type="caution">
    <text evidence="5">The sequence shown here is derived from an EMBL/GenBank/DDBJ whole genome shotgun (WGS) entry which is preliminary data.</text>
</comment>
<feature type="domain" description="Thioredoxin" evidence="4">
    <location>
        <begin position="25"/>
        <end position="166"/>
    </location>
</feature>
<dbReference type="GO" id="GO:0030313">
    <property type="term" value="C:cell envelope"/>
    <property type="evidence" value="ECO:0007669"/>
    <property type="project" value="UniProtKB-SubCell"/>
</dbReference>
<dbReference type="GO" id="GO:0016491">
    <property type="term" value="F:oxidoreductase activity"/>
    <property type="evidence" value="ECO:0007669"/>
    <property type="project" value="InterPro"/>
</dbReference>
<evidence type="ECO:0000256" key="1">
    <source>
        <dbReference type="ARBA" id="ARBA00004196"/>
    </source>
</evidence>
<evidence type="ECO:0000313" key="5">
    <source>
        <dbReference type="EMBL" id="MCY9183957.1"/>
    </source>
</evidence>
<feature type="signal peptide" evidence="3">
    <location>
        <begin position="1"/>
        <end position="27"/>
    </location>
</feature>
<dbReference type="NCBIfam" id="NF041202">
    <property type="entry name" value="StoA_CxxC"/>
    <property type="match status" value="1"/>
</dbReference>
<dbReference type="EMBL" id="JALAWA010000002">
    <property type="protein sequence ID" value="MCY9183957.1"/>
    <property type="molecule type" value="Genomic_DNA"/>
</dbReference>
<dbReference type="Gene3D" id="3.40.30.10">
    <property type="entry name" value="Glutaredoxin"/>
    <property type="match status" value="1"/>
</dbReference>
<dbReference type="CDD" id="cd02966">
    <property type="entry name" value="TlpA_like_family"/>
    <property type="match status" value="1"/>
</dbReference>
<dbReference type="PROSITE" id="PS00194">
    <property type="entry name" value="THIOREDOXIN_1"/>
    <property type="match status" value="1"/>
</dbReference>
<dbReference type="InterPro" id="IPR036249">
    <property type="entry name" value="Thioredoxin-like_sf"/>
</dbReference>
<feature type="chain" id="PRO_5040376066" evidence="3">
    <location>
        <begin position="28"/>
        <end position="166"/>
    </location>
</feature>
<evidence type="ECO:0000259" key="4">
    <source>
        <dbReference type="PROSITE" id="PS51352"/>
    </source>
</evidence>
<dbReference type="AlphaFoldDB" id="A0A9Q4EHX8"/>
<accession>A0A9Q4EHX8</accession>
<name>A0A9Q4EHX8_9BACI</name>
<protein>
    <submittedName>
        <fullName evidence="5">TlpA family protein disulfide reductase</fullName>
    </submittedName>
</protein>
<comment type="subcellular location">
    <subcellularLocation>
        <location evidence="1">Cell envelope</location>
    </subcellularLocation>
</comment>
<dbReference type="SUPFAM" id="SSF52833">
    <property type="entry name" value="Thioredoxin-like"/>
    <property type="match status" value="1"/>
</dbReference>
<dbReference type="InterPro" id="IPR050553">
    <property type="entry name" value="Thioredoxin_ResA/DsbE_sf"/>
</dbReference>
<dbReference type="InterPro" id="IPR013740">
    <property type="entry name" value="Redoxin"/>
</dbReference>
<reference evidence="5" key="1">
    <citation type="submission" date="2022-02" db="EMBL/GenBank/DDBJ databases">
        <title>Crop Bioprotection Bacillus Genome Sequencing.</title>
        <authorList>
            <person name="Dunlap C."/>
        </authorList>
    </citation>
    <scope>NUCLEOTIDE SEQUENCE</scope>
    <source>
        <strain evidence="5">EC49O2N-C10</strain>
    </source>
</reference>
<proteinExistence type="predicted"/>
<dbReference type="PANTHER" id="PTHR42852:SF17">
    <property type="entry name" value="THIOREDOXIN-LIKE PROTEIN HI_1115"/>
    <property type="match status" value="1"/>
</dbReference>
<evidence type="ECO:0000256" key="2">
    <source>
        <dbReference type="ARBA" id="ARBA00022748"/>
    </source>
</evidence>
<dbReference type="InterPro" id="IPR017937">
    <property type="entry name" value="Thioredoxin_CS"/>
</dbReference>
<gene>
    <name evidence="5" type="ORF">MOF03_04675</name>
</gene>
<sequence length="166" mass="18898">MLTKRLPLAICLILFAMISWLPLSAQAATKQPAVPAVFLMKTIEGEDISIPNKGQKTILHFWTSWCPPCKKELPQFQSFYEAHRSDSVKLVTVNLVNSEQNQQVVEDFIKANHLTFPIVLDTKGDLMKEYHIITIPTSFLLNEKGEIEETKVGPMTAEQLKEWTKE</sequence>
<dbReference type="PROSITE" id="PS51352">
    <property type="entry name" value="THIOREDOXIN_2"/>
    <property type="match status" value="1"/>
</dbReference>
<dbReference type="Proteomes" id="UP001073053">
    <property type="component" value="Unassembled WGS sequence"/>
</dbReference>
<evidence type="ECO:0000256" key="3">
    <source>
        <dbReference type="SAM" id="SignalP"/>
    </source>
</evidence>
<dbReference type="RefSeq" id="WP_105990719.1">
    <property type="nucleotide sequence ID" value="NZ_CP070976.1"/>
</dbReference>
<evidence type="ECO:0000313" key="6">
    <source>
        <dbReference type="Proteomes" id="UP001073053"/>
    </source>
</evidence>